<comment type="function">
    <text evidence="6">Involved in control of chromosome replication initiation. Inhibits the cooperative binding of DnaA to the oriC region, thus negatively regulating initiation of chromosome replication. Inhibits the ability of DnaA-ATP to form a helix on DNA; does not disassemble preformed DnaA-DNA helices. Decreases the residence time of DnaA on the chromosome at its binding sites (oriC, replication forks and promoter-binding sites). Tethers DnaA to the replication machinery via the DNA polymerase beta sliding clamp subunit (dnaN). Associates with oriC and other DnaA targets on the chromosome in a DnaA-dependent manner.</text>
</comment>
<comment type="cofactor">
    <cofactor evidence="6">
        <name>Zn(2+)</name>
        <dbReference type="ChEBI" id="CHEBI:29105"/>
    </cofactor>
    <text evidence="6">Binds 1 zinc ion per subunit.</text>
</comment>
<comment type="subunit">
    <text evidence="6">Homotetramer. Interacts with both DnaA and DnaN, acting as a bridge between these two proteins.</text>
</comment>
<dbReference type="Proteomes" id="UP000251213">
    <property type="component" value="Unassembled WGS sequence"/>
</dbReference>
<keyword evidence="5 6" id="KW-0236">DNA replication inhibitor</keyword>
<dbReference type="NCBIfam" id="NF009644">
    <property type="entry name" value="PRK13169.1-5"/>
    <property type="match status" value="1"/>
</dbReference>
<evidence type="ECO:0000256" key="4">
    <source>
        <dbReference type="ARBA" id="ARBA00022833"/>
    </source>
</evidence>
<evidence type="ECO:0000256" key="3">
    <source>
        <dbReference type="ARBA" id="ARBA00022723"/>
    </source>
</evidence>
<evidence type="ECO:0000256" key="5">
    <source>
        <dbReference type="ARBA" id="ARBA00022880"/>
    </source>
</evidence>
<comment type="caution">
    <text evidence="8">The sequence shown here is derived from an EMBL/GenBank/DDBJ whole genome shotgun (WGS) entry which is preliminary data.</text>
</comment>
<organism evidence="8 9">
    <name type="scientific">Thermoflavimicrobium daqui</name>
    <dbReference type="NCBI Taxonomy" id="2137476"/>
    <lineage>
        <taxon>Bacteria</taxon>
        <taxon>Bacillati</taxon>
        <taxon>Bacillota</taxon>
        <taxon>Bacilli</taxon>
        <taxon>Bacillales</taxon>
        <taxon>Thermoactinomycetaceae</taxon>
        <taxon>Thermoflavimicrobium</taxon>
    </lineage>
</organism>
<evidence type="ECO:0000313" key="8">
    <source>
        <dbReference type="EMBL" id="RAL23157.1"/>
    </source>
</evidence>
<protein>
    <recommendedName>
        <fullName evidence="6">Replication initiation control protein YabA</fullName>
    </recommendedName>
</protein>
<dbReference type="PIRSF" id="PIRSF021439">
    <property type="entry name" value="DUF972"/>
    <property type="match status" value="1"/>
</dbReference>
<comment type="subcellular location">
    <subcellularLocation>
        <location evidence="6">Cytoplasm</location>
        <location evidence="6">Nucleoid</location>
    </subcellularLocation>
    <text evidence="6">Localizes in tight foci, which correspond to the replisome at mid-cell throughout the cell cycle.</text>
</comment>
<dbReference type="GO" id="GO:0043590">
    <property type="term" value="C:bacterial nucleoid"/>
    <property type="evidence" value="ECO:0007669"/>
    <property type="project" value="UniProtKB-UniRule"/>
</dbReference>
<dbReference type="Pfam" id="PF06156">
    <property type="entry name" value="YabA"/>
    <property type="match status" value="1"/>
</dbReference>
<keyword evidence="2 6" id="KW-0235">DNA replication</keyword>
<reference evidence="8 9" key="1">
    <citation type="submission" date="2018-06" db="EMBL/GenBank/DDBJ databases">
        <title>Thermoflavimicrobium daqus sp. nov., a thermophilic microbe isolated from Moutai-flavour Daqu.</title>
        <authorList>
            <person name="Wang X."/>
            <person name="Zhou H."/>
        </authorList>
    </citation>
    <scope>NUCLEOTIDE SEQUENCE [LARGE SCALE GENOMIC DNA]</scope>
    <source>
        <strain evidence="8 9">FBKL4.011</strain>
    </source>
</reference>
<evidence type="ECO:0000256" key="1">
    <source>
        <dbReference type="ARBA" id="ARBA00022490"/>
    </source>
</evidence>
<dbReference type="GO" id="GO:0008156">
    <property type="term" value="P:negative regulation of DNA replication"/>
    <property type="evidence" value="ECO:0007669"/>
    <property type="project" value="UniProtKB-UniRule"/>
</dbReference>
<feature type="binding site" evidence="6">
    <location>
        <position position="91"/>
    </location>
    <ligand>
        <name>Zn(2+)</name>
        <dbReference type="ChEBI" id="CHEBI:29105"/>
    </ligand>
</feature>
<evidence type="ECO:0000313" key="9">
    <source>
        <dbReference type="Proteomes" id="UP000251213"/>
    </source>
</evidence>
<gene>
    <name evidence="6" type="primary">yabA</name>
    <name evidence="8" type="ORF">DL897_12365</name>
</gene>
<evidence type="ECO:0000256" key="2">
    <source>
        <dbReference type="ARBA" id="ARBA00022705"/>
    </source>
</evidence>
<evidence type="ECO:0000256" key="6">
    <source>
        <dbReference type="HAMAP-Rule" id="MF_01159"/>
    </source>
</evidence>
<dbReference type="EMBL" id="QJKK01000007">
    <property type="protein sequence ID" value="RAL23157.1"/>
    <property type="molecule type" value="Genomic_DNA"/>
</dbReference>
<dbReference type="InterPro" id="IPR010377">
    <property type="entry name" value="YabA"/>
</dbReference>
<proteinExistence type="inferred from homology"/>
<evidence type="ECO:0000256" key="7">
    <source>
        <dbReference type="SAM" id="MobiDB-lite"/>
    </source>
</evidence>
<dbReference type="GO" id="GO:0006260">
    <property type="term" value="P:DNA replication"/>
    <property type="evidence" value="ECO:0007669"/>
    <property type="project" value="UniProtKB-KW"/>
</dbReference>
<keyword evidence="9" id="KW-1185">Reference proteome</keyword>
<feature type="binding site" evidence="6">
    <location>
        <position position="106"/>
    </location>
    <ligand>
        <name>Zn(2+)</name>
        <dbReference type="ChEBI" id="CHEBI:29105"/>
    </ligand>
</feature>
<name>A0A364K2U2_9BACL</name>
<dbReference type="GO" id="GO:0008270">
    <property type="term" value="F:zinc ion binding"/>
    <property type="evidence" value="ECO:0007669"/>
    <property type="project" value="UniProtKB-UniRule"/>
</dbReference>
<accession>A0A364K2U2</accession>
<feature type="compositionally biased region" description="Basic and acidic residues" evidence="7">
    <location>
        <begin position="50"/>
        <end position="67"/>
    </location>
</feature>
<keyword evidence="4 6" id="KW-0862">Zinc</keyword>
<sequence>MDKQAILKQVTQVEEQIGELYKELGGLKEQIVELMEENTRLVLENQRLREAQERKPSDMPVRDLQDKEDSEEMEEREGYNNLAQLYEEGFHICNVHYGRLRGEGDCLFCLAFLNKSTKEV</sequence>
<comment type="similarity">
    <text evidence="6">Belongs to the YabA family.</text>
</comment>
<keyword evidence="3 6" id="KW-0479">Metal-binding</keyword>
<dbReference type="OrthoDB" id="2112130at2"/>
<feature type="region of interest" description="Disordered" evidence="7">
    <location>
        <begin position="50"/>
        <end position="76"/>
    </location>
</feature>
<dbReference type="HAMAP" id="MF_01159">
    <property type="entry name" value="YabA"/>
    <property type="match status" value="1"/>
</dbReference>
<feature type="binding site" evidence="6">
    <location>
        <position position="93"/>
    </location>
    <ligand>
        <name>Zn(2+)</name>
        <dbReference type="ChEBI" id="CHEBI:29105"/>
    </ligand>
</feature>
<feature type="binding site" evidence="6">
    <location>
        <position position="109"/>
    </location>
    <ligand>
        <name>Zn(2+)</name>
        <dbReference type="ChEBI" id="CHEBI:29105"/>
    </ligand>
</feature>
<dbReference type="AlphaFoldDB" id="A0A364K2U2"/>
<dbReference type="RefSeq" id="WP_113659464.1">
    <property type="nucleotide sequence ID" value="NZ_KZ845669.1"/>
</dbReference>
<keyword evidence="1 6" id="KW-0963">Cytoplasm</keyword>
<reference evidence="8 9" key="2">
    <citation type="submission" date="2018-06" db="EMBL/GenBank/DDBJ databases">
        <authorList>
            <person name="Zhirakovskaya E."/>
        </authorList>
    </citation>
    <scope>NUCLEOTIDE SEQUENCE [LARGE SCALE GENOMIC DNA]</scope>
    <source>
        <strain evidence="8 9">FBKL4.011</strain>
    </source>
</reference>